<keyword evidence="7" id="KW-0479">Metal-binding</keyword>
<dbReference type="RefSeq" id="WP_058381940.1">
    <property type="nucleotide sequence ID" value="NZ_CP013659.2"/>
</dbReference>
<evidence type="ECO:0000256" key="4">
    <source>
        <dbReference type="ARBA" id="ARBA00022692"/>
    </source>
</evidence>
<dbReference type="AlphaFoldDB" id="A0A0U2ZH22"/>
<keyword evidence="3" id="KW-1003">Cell membrane</keyword>
<dbReference type="InterPro" id="IPR005744">
    <property type="entry name" value="Hy-lIII"/>
</dbReference>
<reference evidence="9" key="1">
    <citation type="submission" date="2016-01" db="EMBL/GenBank/DDBJ databases">
        <title>Complete genome of Planococcus rifietoensis type strain M8.</title>
        <authorList>
            <person name="See-Too W.S."/>
        </authorList>
    </citation>
    <scope>NUCLEOTIDE SEQUENCE [LARGE SCALE GENOMIC DNA]</scope>
    <source>
        <strain evidence="9">M8</strain>
    </source>
</reference>
<sequence length="215" mass="23491">MTAFIREPFNALSHLAGALLSFTALLAMAIKAAYTQAPASHITAVVIFGISLILLYTASTVYHSVKARPGIIAFFRKLDHSMIFLLIAGSYAPFCLIALEGTLGWSIFAVVAALGISGILFKMIWFHSPRWLSTAIYILMGWIIIFAVGPLASSLPAAGLWLLVAGGLLYTVGGVIYWLKPDFLSSRYLGFHEIFHIFILLGSTCHFLAVYLYVL</sequence>
<feature type="binding site" evidence="7">
    <location>
        <position position="63"/>
    </location>
    <ligand>
        <name>Zn(2+)</name>
        <dbReference type="ChEBI" id="CHEBI:29105"/>
    </ligand>
</feature>
<proteinExistence type="inferred from homology"/>
<evidence type="ECO:0000256" key="2">
    <source>
        <dbReference type="ARBA" id="ARBA00008488"/>
    </source>
</evidence>
<feature type="transmembrane region" description="Helical" evidence="8">
    <location>
        <begin position="131"/>
        <end position="152"/>
    </location>
</feature>
<evidence type="ECO:0000313" key="9">
    <source>
        <dbReference type="EMBL" id="ALS75233.1"/>
    </source>
</evidence>
<dbReference type="OrthoDB" id="9813689at2"/>
<dbReference type="PANTHER" id="PTHR20855:SF3">
    <property type="entry name" value="LD03007P"/>
    <property type="match status" value="1"/>
</dbReference>
<organism evidence="9 10">
    <name type="scientific">Planococcus rifietoensis</name>
    <dbReference type="NCBI Taxonomy" id="200991"/>
    <lineage>
        <taxon>Bacteria</taxon>
        <taxon>Bacillati</taxon>
        <taxon>Bacillota</taxon>
        <taxon>Bacilli</taxon>
        <taxon>Bacillales</taxon>
        <taxon>Caryophanaceae</taxon>
        <taxon>Planococcus</taxon>
    </lineage>
</organism>
<evidence type="ECO:0000256" key="7">
    <source>
        <dbReference type="PIRSR" id="PIRSR604254-1"/>
    </source>
</evidence>
<name>A0A0U2ZH22_9BACL</name>
<gene>
    <name evidence="9" type="ORF">AUC31_08365</name>
</gene>
<dbReference type="EMBL" id="CP013659">
    <property type="protein sequence ID" value="ALS75233.1"/>
    <property type="molecule type" value="Genomic_DNA"/>
</dbReference>
<dbReference type="GO" id="GO:0005886">
    <property type="term" value="C:plasma membrane"/>
    <property type="evidence" value="ECO:0007669"/>
    <property type="project" value="UniProtKB-SubCell"/>
</dbReference>
<comment type="similarity">
    <text evidence="2">Belongs to the UPF0073 (Hly-III) family.</text>
</comment>
<dbReference type="STRING" id="200991.AUC31_08365"/>
<dbReference type="InterPro" id="IPR004254">
    <property type="entry name" value="AdipoR/HlyIII-related"/>
</dbReference>
<feature type="transmembrane region" description="Helical" evidence="8">
    <location>
        <begin position="158"/>
        <end position="179"/>
    </location>
</feature>
<dbReference type="GO" id="GO:0046872">
    <property type="term" value="F:metal ion binding"/>
    <property type="evidence" value="ECO:0007669"/>
    <property type="project" value="UniProtKB-KW"/>
</dbReference>
<dbReference type="PANTHER" id="PTHR20855">
    <property type="entry name" value="ADIPOR/PROGESTIN RECEPTOR-RELATED"/>
    <property type="match status" value="1"/>
</dbReference>
<feature type="transmembrane region" description="Helical" evidence="8">
    <location>
        <begin position="191"/>
        <end position="214"/>
    </location>
</feature>
<evidence type="ECO:0000256" key="8">
    <source>
        <dbReference type="SAM" id="Phobius"/>
    </source>
</evidence>
<keyword evidence="5 8" id="KW-1133">Transmembrane helix</keyword>
<feature type="binding site" evidence="7">
    <location>
        <position position="192"/>
    </location>
    <ligand>
        <name>Zn(2+)</name>
        <dbReference type="ChEBI" id="CHEBI:29105"/>
    </ligand>
</feature>
<evidence type="ECO:0000256" key="6">
    <source>
        <dbReference type="ARBA" id="ARBA00023136"/>
    </source>
</evidence>
<evidence type="ECO:0000256" key="5">
    <source>
        <dbReference type="ARBA" id="ARBA00022989"/>
    </source>
</evidence>
<evidence type="ECO:0000256" key="1">
    <source>
        <dbReference type="ARBA" id="ARBA00004651"/>
    </source>
</evidence>
<comment type="subcellular location">
    <subcellularLocation>
        <location evidence="1">Cell membrane</location>
        <topology evidence="1">Multi-pass membrane protein</topology>
    </subcellularLocation>
</comment>
<dbReference type="Pfam" id="PF03006">
    <property type="entry name" value="HlyIII"/>
    <property type="match status" value="1"/>
</dbReference>
<feature type="transmembrane region" description="Helical" evidence="8">
    <location>
        <begin position="82"/>
        <end position="99"/>
    </location>
</feature>
<keyword evidence="6 8" id="KW-0472">Membrane</keyword>
<feature type="transmembrane region" description="Helical" evidence="8">
    <location>
        <begin position="42"/>
        <end position="62"/>
    </location>
</feature>
<dbReference type="KEGG" id="prt:AUC31_08365"/>
<dbReference type="GO" id="GO:0140911">
    <property type="term" value="F:pore-forming activity"/>
    <property type="evidence" value="ECO:0007669"/>
    <property type="project" value="InterPro"/>
</dbReference>
<dbReference type="NCBIfam" id="TIGR01065">
    <property type="entry name" value="hlyIII"/>
    <property type="match status" value="1"/>
</dbReference>
<dbReference type="Proteomes" id="UP000067683">
    <property type="component" value="Chromosome"/>
</dbReference>
<keyword evidence="4 8" id="KW-0812">Transmembrane</keyword>
<feature type="transmembrane region" description="Helical" evidence="8">
    <location>
        <begin position="105"/>
        <end position="124"/>
    </location>
</feature>
<protein>
    <submittedName>
        <fullName evidence="9">Hemolysin</fullName>
    </submittedName>
</protein>
<keyword evidence="10" id="KW-1185">Reference proteome</keyword>
<accession>A0A0U2ZH22</accession>
<feature type="binding site" evidence="7">
    <location>
        <position position="196"/>
    </location>
    <ligand>
        <name>Zn(2+)</name>
        <dbReference type="ChEBI" id="CHEBI:29105"/>
    </ligand>
</feature>
<evidence type="ECO:0000256" key="3">
    <source>
        <dbReference type="ARBA" id="ARBA00022475"/>
    </source>
</evidence>
<evidence type="ECO:0000313" key="10">
    <source>
        <dbReference type="Proteomes" id="UP000067683"/>
    </source>
</evidence>
<keyword evidence="7" id="KW-0862">Zinc</keyword>